<evidence type="ECO:0000313" key="2">
    <source>
        <dbReference type="Proteomes" id="UP000306319"/>
    </source>
</evidence>
<gene>
    <name evidence="1" type="ORF">E5331_06275</name>
</gene>
<proteinExistence type="predicted"/>
<organism evidence="1 2">
    <name type="scientific">Lepagella muris</name>
    <dbReference type="NCBI Taxonomy" id="3032870"/>
    <lineage>
        <taxon>Bacteria</taxon>
        <taxon>Pseudomonadati</taxon>
        <taxon>Bacteroidota</taxon>
        <taxon>Bacteroidia</taxon>
        <taxon>Bacteroidales</taxon>
        <taxon>Muribaculaceae</taxon>
        <taxon>Lepagella</taxon>
    </lineage>
</organism>
<protein>
    <submittedName>
        <fullName evidence="1">Polysaccharide deacetylase family protein</fullName>
    </submittedName>
</protein>
<reference evidence="1" key="1">
    <citation type="submission" date="2019-04" db="EMBL/GenBank/DDBJ databases">
        <title>Microbes associate with the intestines of laboratory mice.</title>
        <authorList>
            <person name="Navarre W."/>
            <person name="Wong E."/>
            <person name="Huang K."/>
            <person name="Tropini C."/>
            <person name="Ng K."/>
            <person name="Yu B."/>
        </authorList>
    </citation>
    <scope>NUCLEOTIDE SEQUENCE</scope>
    <source>
        <strain evidence="1">NM04_E33</strain>
    </source>
</reference>
<accession>A0AC61RIC2</accession>
<dbReference type="EMBL" id="SRYB01000006">
    <property type="protein sequence ID" value="TGY79611.1"/>
    <property type="molecule type" value="Genomic_DNA"/>
</dbReference>
<evidence type="ECO:0000313" key="1">
    <source>
        <dbReference type="EMBL" id="TGY79611.1"/>
    </source>
</evidence>
<comment type="caution">
    <text evidence="1">The sequence shown here is derived from an EMBL/GenBank/DDBJ whole genome shotgun (WGS) entry which is preliminary data.</text>
</comment>
<keyword evidence="2" id="KW-1185">Reference proteome</keyword>
<dbReference type="Proteomes" id="UP000306319">
    <property type="component" value="Unassembled WGS sequence"/>
</dbReference>
<sequence length="209" mass="24229">MFIERPPRWFRWLFPGAVFRLPGSPGGKKRVFLTFDDGPIPEATPWVLDVLDRFGVKATFFMVGQNVERHPELLEEVRRRGHAVGNHTLHHLQGASATTMRYMRDSAEGARLTGSTLFRPPHGWLRPRQLSALKKHYKVIMYDLVTRDYSRHMSPEDVVENVKRFCRDGSIIVFHDSLKSLPRIMTALPESLQWLKDQGYEFEIIRSDG</sequence>
<name>A0AC61RIC2_9BACT</name>